<dbReference type="PANTHER" id="PTHR32481:SF0">
    <property type="entry name" value="AMINOPEPTIDASE YPDE-RELATED"/>
    <property type="match status" value="1"/>
</dbReference>
<name>A0A7X0LKE7_9BACT</name>
<dbReference type="GO" id="GO:0046872">
    <property type="term" value="F:metal ion binding"/>
    <property type="evidence" value="ECO:0007669"/>
    <property type="project" value="UniProtKB-UniRule"/>
</dbReference>
<feature type="binding site" evidence="5">
    <location>
        <position position="313"/>
    </location>
    <ligand>
        <name>Zn(2+)</name>
        <dbReference type="ChEBI" id="CHEBI:29105"/>
        <label>2</label>
    </ligand>
</feature>
<feature type="binding site" evidence="5">
    <location>
        <position position="231"/>
    </location>
    <ligand>
        <name>Zn(2+)</name>
        <dbReference type="ChEBI" id="CHEBI:29105"/>
        <label>1</label>
    </ligand>
</feature>
<evidence type="ECO:0000256" key="4">
    <source>
        <dbReference type="PIRSR" id="PIRSR001123-1"/>
    </source>
</evidence>
<protein>
    <submittedName>
        <fullName evidence="6">Endoglucanase</fullName>
        <ecNumber evidence="6">3.2.1.4</ecNumber>
    </submittedName>
</protein>
<dbReference type="Gene3D" id="3.40.630.10">
    <property type="entry name" value="Zn peptidases"/>
    <property type="match status" value="1"/>
</dbReference>
<feature type="binding site" evidence="5">
    <location>
        <position position="206"/>
    </location>
    <ligand>
        <name>Zn(2+)</name>
        <dbReference type="ChEBI" id="CHEBI:29105"/>
        <label>2</label>
    </ligand>
</feature>
<dbReference type="AlphaFoldDB" id="A0A7X0LKE7"/>
<dbReference type="RefSeq" id="WP_184677870.1">
    <property type="nucleotide sequence ID" value="NZ_JACHGY010000001.1"/>
</dbReference>
<evidence type="ECO:0000256" key="5">
    <source>
        <dbReference type="PIRSR" id="PIRSR001123-2"/>
    </source>
</evidence>
<dbReference type="SUPFAM" id="SSF53187">
    <property type="entry name" value="Zn-dependent exopeptidases"/>
    <property type="match status" value="1"/>
</dbReference>
<feature type="active site" description="Proton acceptor" evidence="4">
    <location>
        <position position="205"/>
    </location>
</feature>
<organism evidence="6 7">
    <name type="scientific">Algisphaera agarilytica</name>
    <dbReference type="NCBI Taxonomy" id="1385975"/>
    <lineage>
        <taxon>Bacteria</taxon>
        <taxon>Pseudomonadati</taxon>
        <taxon>Planctomycetota</taxon>
        <taxon>Phycisphaerae</taxon>
        <taxon>Phycisphaerales</taxon>
        <taxon>Phycisphaeraceae</taxon>
        <taxon>Algisphaera</taxon>
    </lineage>
</organism>
<comment type="caution">
    <text evidence="6">The sequence shown here is derived from an EMBL/GenBank/DDBJ whole genome shotgun (WGS) entry which is preliminary data.</text>
</comment>
<comment type="similarity">
    <text evidence="3">Belongs to the peptidase M42 family.</text>
</comment>
<comment type="cofactor">
    <cofactor evidence="5">
        <name>a divalent metal cation</name>
        <dbReference type="ChEBI" id="CHEBI:60240"/>
    </cofactor>
    <text evidence="5">Binds 2 divalent metal cations per subunit.</text>
</comment>
<gene>
    <name evidence="6" type="ORF">HNQ40_002156</name>
</gene>
<feature type="binding site" evidence="5">
    <location>
        <position position="172"/>
    </location>
    <ligand>
        <name>Zn(2+)</name>
        <dbReference type="ChEBI" id="CHEBI:29105"/>
        <label>2</label>
    </ligand>
</feature>
<dbReference type="InterPro" id="IPR051464">
    <property type="entry name" value="Peptidase_M42_aminopept"/>
</dbReference>
<dbReference type="EMBL" id="JACHGY010000001">
    <property type="protein sequence ID" value="MBB6430350.1"/>
    <property type="molecule type" value="Genomic_DNA"/>
</dbReference>
<dbReference type="Pfam" id="PF05343">
    <property type="entry name" value="Peptidase_M42"/>
    <property type="match status" value="1"/>
</dbReference>
<dbReference type="GO" id="GO:0004177">
    <property type="term" value="F:aminopeptidase activity"/>
    <property type="evidence" value="ECO:0007669"/>
    <property type="project" value="UniProtKB-UniRule"/>
</dbReference>
<sequence>MNATTRARHERDLIELTGLPTATAKEDRVIAWVERWAKRRKNVELSRDRYGNLMLIRTGVESKSPIIFTAHLDHPAFVVTGVDGKTVTAEFRGGVQDAFFVGTKVRLYRGESSVKPSPPGTIRELRPAKKGGFKTVDVQFRQRIEAQPGDILTWDVGSAQIKSGRLHAPACDDLAGAAAMFAAFGELLKIRKDPPDVRLLCTRAEEIGFVGAIAACKSGIIPKKARLIALENSKSFADSPLGGGPIVRVGDRTSTFDPGLTFAVGQVAQSIAAEDEGLKWQRKLMTGGTCEASAYQALGYTATCVCLPLGNYHNMDEQAGKIDREVIHLDDYHGLVRLLMGIGRSLDDPETAKPLTSRLNQLFADHRSLLS</sequence>
<dbReference type="Proteomes" id="UP000541810">
    <property type="component" value="Unassembled WGS sequence"/>
</dbReference>
<keyword evidence="2 6" id="KW-0378">Hydrolase</keyword>
<evidence type="ECO:0000256" key="1">
    <source>
        <dbReference type="ARBA" id="ARBA00022723"/>
    </source>
</evidence>
<dbReference type="EC" id="3.2.1.4" evidence="6"/>
<dbReference type="GO" id="GO:0008810">
    <property type="term" value="F:cellulase activity"/>
    <property type="evidence" value="ECO:0007669"/>
    <property type="project" value="UniProtKB-EC"/>
</dbReference>
<accession>A0A7X0LKE7</accession>
<keyword evidence="1 5" id="KW-0479">Metal-binding</keyword>
<proteinExistence type="inferred from homology"/>
<evidence type="ECO:0000256" key="2">
    <source>
        <dbReference type="ARBA" id="ARBA00022801"/>
    </source>
</evidence>
<evidence type="ECO:0000256" key="3">
    <source>
        <dbReference type="PIRNR" id="PIRNR001123"/>
    </source>
</evidence>
<keyword evidence="7" id="KW-1185">Reference proteome</keyword>
<feature type="binding site" evidence="5">
    <location>
        <position position="71"/>
    </location>
    <ligand>
        <name>Zn(2+)</name>
        <dbReference type="ChEBI" id="CHEBI:29105"/>
        <label>1</label>
    </ligand>
</feature>
<reference evidence="6 7" key="1">
    <citation type="submission" date="2020-08" db="EMBL/GenBank/DDBJ databases">
        <title>Genomic Encyclopedia of Type Strains, Phase IV (KMG-IV): sequencing the most valuable type-strain genomes for metagenomic binning, comparative biology and taxonomic classification.</title>
        <authorList>
            <person name="Goeker M."/>
        </authorList>
    </citation>
    <scope>NUCLEOTIDE SEQUENCE [LARGE SCALE GENOMIC DNA]</scope>
    <source>
        <strain evidence="6 7">DSM 103725</strain>
    </source>
</reference>
<evidence type="ECO:0000313" key="6">
    <source>
        <dbReference type="EMBL" id="MBB6430350.1"/>
    </source>
</evidence>
<feature type="binding site" evidence="5">
    <location>
        <position position="172"/>
    </location>
    <ligand>
        <name>Zn(2+)</name>
        <dbReference type="ChEBI" id="CHEBI:29105"/>
        <label>1</label>
    </ligand>
</feature>
<evidence type="ECO:0000313" key="7">
    <source>
        <dbReference type="Proteomes" id="UP000541810"/>
    </source>
</evidence>
<keyword evidence="6" id="KW-0326">Glycosidase</keyword>
<dbReference type="PIRSF" id="PIRSF001123">
    <property type="entry name" value="PepA_GA"/>
    <property type="match status" value="1"/>
</dbReference>
<dbReference type="PANTHER" id="PTHR32481">
    <property type="entry name" value="AMINOPEPTIDASE"/>
    <property type="match status" value="1"/>
</dbReference>
<dbReference type="InterPro" id="IPR008007">
    <property type="entry name" value="Peptidase_M42"/>
</dbReference>